<dbReference type="InterPro" id="IPR012337">
    <property type="entry name" value="RNaseH-like_sf"/>
</dbReference>
<dbReference type="OrthoDB" id="10252740at2759"/>
<feature type="domain" description="Piwi" evidence="1">
    <location>
        <begin position="152"/>
        <end position="481"/>
    </location>
</feature>
<comment type="caution">
    <text evidence="2">The sequence shown here is derived from an EMBL/GenBank/DDBJ whole genome shotgun (WGS) entry which is preliminary data.</text>
</comment>
<evidence type="ECO:0000313" key="2">
    <source>
        <dbReference type="EMBL" id="KAA8494393.1"/>
    </source>
</evidence>
<dbReference type="PANTHER" id="PTHR22891">
    <property type="entry name" value="EUKARYOTIC TRANSLATION INITIATION FACTOR 2C"/>
    <property type="match status" value="1"/>
</dbReference>
<dbReference type="GO" id="GO:0003676">
    <property type="term" value="F:nucleic acid binding"/>
    <property type="evidence" value="ECO:0007669"/>
    <property type="project" value="InterPro"/>
</dbReference>
<dbReference type="Gene3D" id="3.30.420.10">
    <property type="entry name" value="Ribonuclease H-like superfamily/Ribonuclease H"/>
    <property type="match status" value="1"/>
</dbReference>
<protein>
    <submittedName>
        <fullName evidence="2">Protein argonaute 10</fullName>
    </submittedName>
</protein>
<dbReference type="Pfam" id="PF02171">
    <property type="entry name" value="Piwi"/>
    <property type="match status" value="1"/>
</dbReference>
<evidence type="ECO:0000259" key="1">
    <source>
        <dbReference type="PROSITE" id="PS50822"/>
    </source>
</evidence>
<dbReference type="InterPro" id="IPR003165">
    <property type="entry name" value="Piwi"/>
</dbReference>
<keyword evidence="3" id="KW-1185">Reference proteome</keyword>
<dbReference type="SMART" id="SM00950">
    <property type="entry name" value="Piwi"/>
    <property type="match status" value="1"/>
</dbReference>
<dbReference type="PROSITE" id="PS50822">
    <property type="entry name" value="PIWI"/>
    <property type="match status" value="1"/>
</dbReference>
<accession>A0A5J4YUF3</accession>
<evidence type="ECO:0000313" key="3">
    <source>
        <dbReference type="Proteomes" id="UP000324585"/>
    </source>
</evidence>
<reference evidence="3" key="1">
    <citation type="journal article" date="2019" name="Nat. Commun.">
        <title>Expansion of phycobilisome linker gene families in mesophilic red algae.</title>
        <authorList>
            <person name="Lee J."/>
            <person name="Kim D."/>
            <person name="Bhattacharya D."/>
            <person name="Yoon H.S."/>
        </authorList>
    </citation>
    <scope>NUCLEOTIDE SEQUENCE [LARGE SCALE GENOMIC DNA]</scope>
    <source>
        <strain evidence="3">CCMP 1328</strain>
    </source>
</reference>
<organism evidence="2 3">
    <name type="scientific">Porphyridium purpureum</name>
    <name type="common">Red alga</name>
    <name type="synonym">Porphyridium cruentum</name>
    <dbReference type="NCBI Taxonomy" id="35688"/>
    <lineage>
        <taxon>Eukaryota</taxon>
        <taxon>Rhodophyta</taxon>
        <taxon>Bangiophyceae</taxon>
        <taxon>Porphyridiales</taxon>
        <taxon>Porphyridiaceae</taxon>
        <taxon>Porphyridium</taxon>
    </lineage>
</organism>
<dbReference type="InterPro" id="IPR036397">
    <property type="entry name" value="RNaseH_sf"/>
</dbReference>
<dbReference type="Gene3D" id="3.40.50.2300">
    <property type="match status" value="1"/>
</dbReference>
<dbReference type="EMBL" id="VRMN01000004">
    <property type="protein sequence ID" value="KAA8494393.1"/>
    <property type="molecule type" value="Genomic_DNA"/>
</dbReference>
<dbReference type="AlphaFoldDB" id="A0A5J4YUF3"/>
<gene>
    <name evidence="2" type="ORF">FVE85_2634</name>
</gene>
<sequence length="522" mass="57234">MGLTAREGGKGRVGTGNGLGGCVWMGSAQREDVSLTCVVKVQAAQLRVPLLRYESECVEAPDGCWDMARASTRFYQSAPPLVSWCIMDLARTPENVLRVLKARIVDTARAKGLQTCTDPGVRSVADTSQNGIARGFLSVLTESEQRGQRIQLVLVIKPADGHDSVYRSIKRVSDSMYGVITQVMDAKHLQTDNIDAHYILNIVIQMNSKLGGLNYVLERTDLVPFDESAMLVGATLMTAEDGRELLLKRRDQLDPYGSAVAASGAAASSSGTSSSLCNVAALTATYDHTLMRYHAVAHLQDAAGDTRILSFERLFEKALEYYRACNGHAPRIVVVFRDGLLTDAIEESSRDQIFAYEREALLSACAKLMPEYKPQLVYIAVQKRDDAVLFHTKSARLRAGIVVHGLSTASARRGWHLLSRAGSNLGASRPCRYEVFADEAPTTDAQLQQMCFNLCFTWARSTCAVAVVAPVMYATSLAERMFVLTSRYPASIENEAPSHEHDAEGAWTERIHPLLDGTLFFI</sequence>
<name>A0A5J4YUF3_PORPP</name>
<dbReference type="SUPFAM" id="SSF53098">
    <property type="entry name" value="Ribonuclease H-like"/>
    <property type="match status" value="1"/>
</dbReference>
<proteinExistence type="predicted"/>
<dbReference type="Proteomes" id="UP000324585">
    <property type="component" value="Unassembled WGS sequence"/>
</dbReference>